<keyword evidence="3" id="KW-1185">Reference proteome</keyword>
<comment type="caution">
    <text evidence="2">The sequence shown here is derived from an EMBL/GenBank/DDBJ whole genome shotgun (WGS) entry which is preliminary data.</text>
</comment>
<name>A0ABT0K2M8_9ACTN</name>
<sequence>MGVVLVLVLAAVGIVVAVTAGGGSDGDRDDSTTAPPSVTGTAGGAGATSTPSLEPADADLVAALLPFTVTDCRSASRDGDGVVAAVSCAPGGSTAASAPEQLSVISYGTAEALQADLRERSVGLTGSDPGTTCAHGRSGVERWARTAHRRGSFVCRVTPGRFAVYWTVDDSRLGFTAELPDADQFLAWWRVYDPI</sequence>
<reference evidence="2 3" key="1">
    <citation type="submission" date="2022-04" db="EMBL/GenBank/DDBJ databases">
        <title>Genome diversity in the genus Frankia.</title>
        <authorList>
            <person name="Carlos-Shanley C."/>
            <person name="Hahn D."/>
        </authorList>
    </citation>
    <scope>NUCLEOTIDE SEQUENCE [LARGE SCALE GENOMIC DNA]</scope>
    <source>
        <strain evidence="2 3">Ag45/Mut15</strain>
    </source>
</reference>
<organism evidence="2 3">
    <name type="scientific">Frankia umida</name>
    <dbReference type="NCBI Taxonomy" id="573489"/>
    <lineage>
        <taxon>Bacteria</taxon>
        <taxon>Bacillati</taxon>
        <taxon>Actinomycetota</taxon>
        <taxon>Actinomycetes</taxon>
        <taxon>Frankiales</taxon>
        <taxon>Frankiaceae</taxon>
        <taxon>Frankia</taxon>
    </lineage>
</organism>
<dbReference type="Proteomes" id="UP001201873">
    <property type="component" value="Unassembled WGS sequence"/>
</dbReference>
<dbReference type="RefSeq" id="WP_248826132.1">
    <property type="nucleotide sequence ID" value="NZ_JALKFT010000024.1"/>
</dbReference>
<gene>
    <name evidence="2" type="ORF">MXD59_19695</name>
</gene>
<protein>
    <recommendedName>
        <fullName evidence="4">Serine/threonine protein kinase</fullName>
    </recommendedName>
</protein>
<evidence type="ECO:0008006" key="4">
    <source>
        <dbReference type="Google" id="ProtNLM"/>
    </source>
</evidence>
<evidence type="ECO:0000313" key="2">
    <source>
        <dbReference type="EMBL" id="MCK9877971.1"/>
    </source>
</evidence>
<evidence type="ECO:0000313" key="3">
    <source>
        <dbReference type="Proteomes" id="UP001201873"/>
    </source>
</evidence>
<accession>A0ABT0K2M8</accession>
<feature type="region of interest" description="Disordered" evidence="1">
    <location>
        <begin position="22"/>
        <end position="52"/>
    </location>
</feature>
<evidence type="ECO:0000256" key="1">
    <source>
        <dbReference type="SAM" id="MobiDB-lite"/>
    </source>
</evidence>
<dbReference type="EMBL" id="JALKFT010000024">
    <property type="protein sequence ID" value="MCK9877971.1"/>
    <property type="molecule type" value="Genomic_DNA"/>
</dbReference>
<proteinExistence type="predicted"/>